<feature type="region of interest" description="Disordered" evidence="6">
    <location>
        <begin position="87"/>
        <end position="112"/>
    </location>
</feature>
<feature type="region of interest" description="Disordered" evidence="6">
    <location>
        <begin position="297"/>
        <end position="336"/>
    </location>
</feature>
<dbReference type="GO" id="GO:0003729">
    <property type="term" value="F:mRNA binding"/>
    <property type="evidence" value="ECO:0007669"/>
    <property type="project" value="InterPro"/>
</dbReference>
<dbReference type="OrthoDB" id="410307at2759"/>
<dbReference type="InterPro" id="IPR000571">
    <property type="entry name" value="Znf_CCCH"/>
</dbReference>
<dbReference type="GO" id="GO:0008270">
    <property type="term" value="F:zinc ion binding"/>
    <property type="evidence" value="ECO:0007669"/>
    <property type="project" value="UniProtKB-KW"/>
</dbReference>
<evidence type="ECO:0000256" key="1">
    <source>
        <dbReference type="ARBA" id="ARBA00022723"/>
    </source>
</evidence>
<feature type="region of interest" description="Disordered" evidence="6">
    <location>
        <begin position="679"/>
        <end position="701"/>
    </location>
</feature>
<dbReference type="Pfam" id="PF00642">
    <property type="entry name" value="zf-CCCH"/>
    <property type="match status" value="2"/>
</dbReference>
<gene>
    <name evidence="8" type="ORF">PNOK_0181800</name>
</gene>
<keyword evidence="4 5" id="KW-0862">Zinc</keyword>
<dbReference type="SUPFAM" id="SSF90229">
    <property type="entry name" value="CCCH zinc finger"/>
    <property type="match status" value="2"/>
</dbReference>
<dbReference type="Proteomes" id="UP000217199">
    <property type="component" value="Unassembled WGS sequence"/>
</dbReference>
<feature type="compositionally biased region" description="Low complexity" evidence="6">
    <location>
        <begin position="860"/>
        <end position="871"/>
    </location>
</feature>
<dbReference type="FunFam" id="4.10.1000.10:FF:000001">
    <property type="entry name" value="zinc finger CCCH domain-containing protein 15-like"/>
    <property type="match status" value="1"/>
</dbReference>
<evidence type="ECO:0000313" key="9">
    <source>
        <dbReference type="Proteomes" id="UP000217199"/>
    </source>
</evidence>
<protein>
    <submittedName>
        <fullName evidence="8">Ccch-type zn-finger</fullName>
    </submittedName>
</protein>
<evidence type="ECO:0000256" key="6">
    <source>
        <dbReference type="SAM" id="MobiDB-lite"/>
    </source>
</evidence>
<keyword evidence="1 5" id="KW-0479">Metal-binding</keyword>
<reference evidence="8 9" key="1">
    <citation type="journal article" date="2017" name="Mol. Ecol.">
        <title>Comparative and population genomic landscape of Phellinus noxius: A hypervariable fungus causing root rot in trees.</title>
        <authorList>
            <person name="Chung C.L."/>
            <person name="Lee T.J."/>
            <person name="Akiba M."/>
            <person name="Lee H.H."/>
            <person name="Kuo T.H."/>
            <person name="Liu D."/>
            <person name="Ke H.M."/>
            <person name="Yokoi T."/>
            <person name="Roa M.B."/>
            <person name="Lu M.J."/>
            <person name="Chang Y.Y."/>
            <person name="Ann P.J."/>
            <person name="Tsai J.N."/>
            <person name="Chen C.Y."/>
            <person name="Tzean S.S."/>
            <person name="Ota Y."/>
            <person name="Hattori T."/>
            <person name="Sahashi N."/>
            <person name="Liou R.F."/>
            <person name="Kikuchi T."/>
            <person name="Tsai I.J."/>
        </authorList>
    </citation>
    <scope>NUCLEOTIDE SEQUENCE [LARGE SCALE GENOMIC DNA]</scope>
    <source>
        <strain evidence="8 9">FFPRI411160</strain>
    </source>
</reference>
<accession>A0A286UQI6</accession>
<dbReference type="EMBL" id="NBII01000002">
    <property type="protein sequence ID" value="PAV21861.1"/>
    <property type="molecule type" value="Genomic_DNA"/>
</dbReference>
<dbReference type="SMART" id="SM00356">
    <property type="entry name" value="ZnF_C3H1"/>
    <property type="match status" value="2"/>
</dbReference>
<feature type="compositionally biased region" description="Polar residues" evidence="6">
    <location>
        <begin position="231"/>
        <end position="259"/>
    </location>
</feature>
<evidence type="ECO:0000256" key="5">
    <source>
        <dbReference type="PROSITE-ProRule" id="PRU00723"/>
    </source>
</evidence>
<feature type="region of interest" description="Disordered" evidence="6">
    <location>
        <begin position="214"/>
        <end position="259"/>
    </location>
</feature>
<feature type="compositionally biased region" description="Polar residues" evidence="6">
    <location>
        <begin position="100"/>
        <end position="112"/>
    </location>
</feature>
<feature type="zinc finger region" description="C3H1-type" evidence="5">
    <location>
        <begin position="599"/>
        <end position="627"/>
    </location>
</feature>
<evidence type="ECO:0000256" key="3">
    <source>
        <dbReference type="ARBA" id="ARBA00022771"/>
    </source>
</evidence>
<evidence type="ECO:0000256" key="4">
    <source>
        <dbReference type="ARBA" id="ARBA00022833"/>
    </source>
</evidence>
<feature type="compositionally biased region" description="Polar residues" evidence="6">
    <location>
        <begin position="872"/>
        <end position="890"/>
    </location>
</feature>
<dbReference type="InterPro" id="IPR036855">
    <property type="entry name" value="Znf_CCCH_sf"/>
</dbReference>
<proteinExistence type="predicted"/>
<comment type="caution">
    <text evidence="8">The sequence shown here is derived from an EMBL/GenBank/DDBJ whole genome shotgun (WGS) entry which is preliminary data.</text>
</comment>
<feature type="domain" description="C3H1-type" evidence="7">
    <location>
        <begin position="637"/>
        <end position="665"/>
    </location>
</feature>
<evidence type="ECO:0000256" key="2">
    <source>
        <dbReference type="ARBA" id="ARBA00022737"/>
    </source>
</evidence>
<keyword evidence="3 5" id="KW-0863">Zinc-finger</keyword>
<dbReference type="AlphaFoldDB" id="A0A286UQI6"/>
<evidence type="ECO:0000259" key="7">
    <source>
        <dbReference type="PROSITE" id="PS50103"/>
    </source>
</evidence>
<feature type="region of interest" description="Disordered" evidence="6">
    <location>
        <begin position="834"/>
        <end position="907"/>
    </location>
</feature>
<feature type="region of interest" description="Disordered" evidence="6">
    <location>
        <begin position="561"/>
        <end position="595"/>
    </location>
</feature>
<keyword evidence="2" id="KW-0677">Repeat</keyword>
<keyword evidence="9" id="KW-1185">Reference proteome</keyword>
<evidence type="ECO:0000313" key="8">
    <source>
        <dbReference type="EMBL" id="PAV21861.1"/>
    </source>
</evidence>
<feature type="compositionally biased region" description="Low complexity" evidence="6">
    <location>
        <begin position="214"/>
        <end position="230"/>
    </location>
</feature>
<feature type="compositionally biased region" description="Polar residues" evidence="6">
    <location>
        <begin position="561"/>
        <end position="578"/>
    </location>
</feature>
<feature type="compositionally biased region" description="Polar residues" evidence="6">
    <location>
        <begin position="849"/>
        <end position="859"/>
    </location>
</feature>
<feature type="domain" description="C3H1-type" evidence="7">
    <location>
        <begin position="599"/>
        <end position="627"/>
    </location>
</feature>
<dbReference type="PROSITE" id="PS50103">
    <property type="entry name" value="ZF_C3H1"/>
    <property type="match status" value="2"/>
</dbReference>
<dbReference type="PANTHER" id="PTHR12547">
    <property type="entry name" value="CCCH ZINC FINGER/TIS11-RELATED"/>
    <property type="match status" value="1"/>
</dbReference>
<feature type="compositionally biased region" description="Polar residues" evidence="6">
    <location>
        <begin position="691"/>
        <end position="701"/>
    </location>
</feature>
<dbReference type="Gene3D" id="4.10.1000.10">
    <property type="entry name" value="Zinc finger, CCCH-type"/>
    <property type="match status" value="2"/>
</dbReference>
<feature type="zinc finger region" description="C3H1-type" evidence="5">
    <location>
        <begin position="637"/>
        <end position="665"/>
    </location>
</feature>
<feature type="compositionally biased region" description="Low complexity" evidence="6">
    <location>
        <begin position="326"/>
        <end position="336"/>
    </location>
</feature>
<organism evidence="8 9">
    <name type="scientific">Pyrrhoderma noxium</name>
    <dbReference type="NCBI Taxonomy" id="2282107"/>
    <lineage>
        <taxon>Eukaryota</taxon>
        <taxon>Fungi</taxon>
        <taxon>Dikarya</taxon>
        <taxon>Basidiomycota</taxon>
        <taxon>Agaricomycotina</taxon>
        <taxon>Agaricomycetes</taxon>
        <taxon>Hymenochaetales</taxon>
        <taxon>Hymenochaetaceae</taxon>
        <taxon>Pyrrhoderma</taxon>
    </lineage>
</organism>
<dbReference type="InterPro" id="IPR045877">
    <property type="entry name" value="ZFP36-like"/>
</dbReference>
<feature type="compositionally biased region" description="Polar residues" evidence="6">
    <location>
        <begin position="297"/>
        <end position="306"/>
    </location>
</feature>
<name>A0A286UQI6_9AGAM</name>
<dbReference type="FunFam" id="4.10.1000.10:FF:000002">
    <property type="entry name" value="Zinc finger protein 36, C3H1 type-like 1"/>
    <property type="match status" value="1"/>
</dbReference>
<dbReference type="InParanoid" id="A0A286UQI6"/>
<dbReference type="PANTHER" id="PTHR12547:SF18">
    <property type="entry name" value="PROTEIN TIS11"/>
    <property type="match status" value="1"/>
</dbReference>
<dbReference type="STRING" id="2282107.A0A286UQI6"/>
<sequence>MRTLYQLCNLIIIHFNLSNAHILNFRAYLLVARALLSIRLPTSVSLSLTDSSSFLPRSSQAIIFIIYFSARNHNDLLSCFGHDGLDRSSPSKDSNSSPPTRRTGSGVQRISFSPSPLVMSTQANAEYMKTNPKSAAPLEPYVRDGSEDNYNNLRRAGNRWSFNGSEKTIDSKLGGWDLVDEIGKLSIANGSAGEGTDGTTTPSKNGVLQIHEASPLETSSSDTSLDSASPQNPDALNLPSHSRGSSTDTLNSESSAPSNAAQLNSLKAAVVMSDLTKDRPRSFSGALSDVELRRLQNIHTPSQLPESLQDRGSPLTREVSGGENKPPSSVPSGVQQQQPQFMGANVQGLNQGEITGGRHEELHHRQQFVNGNQNVAAPGSFVPIQTNGLRGGQPDVIPQYRQQVRGMNIFQPPVQMQAQAPPPLLPSPTNFGYPPGMTNAPGHQNAMSLGTSQQMYNMLLPMDPGMNRTQQVFRAGHQHSASDPASLRDAAALLLGAGVHNLQGMQFPPTAGMTPGMYPPMAMTPPVFASQFFPPGAGPQPQDIYSQQDMMNAMARQIPQFTGSTGVPSTPQANTSTFAGSPSPPNSSGPSANNRKLGLYKTELCRSWEEKGSCRYGPKCQFAHGEEEIRKVARHPKYKTEICRTFWVSGSCPYGKRCCFIHTELPASGTPPGAVEGAAVPPPSHDGRARSMSTNSDPNDAQNSLLARITAKRKVEENGATTPTVATAIENGNGTGYQYAHKPPSGALRVDTNVEAPVTSKQNKSAYPTFASSSLQALSPGPVTAGPEFGHRLGAAGAGIADSINQRISGASNPNSRHAYTASEASITFGQQARNVSGGSTPFGILGGQTDSPGPSNTPSGHGHSRSGSASNWGSFSQKNAHLGASSSPYAHTPSPGNEPMTASAASVVLPWATNELNTNSRHSDRTWS</sequence>